<dbReference type="AlphaFoldDB" id="A0A1T2YJL4"/>
<dbReference type="EMBL" id="MSDF01000021">
    <property type="protein sequence ID" value="OPA92400.1"/>
    <property type="molecule type" value="Genomic_DNA"/>
</dbReference>
<proteinExistence type="predicted"/>
<dbReference type="RefSeq" id="WP_078741001.1">
    <property type="nucleotide sequence ID" value="NZ_MSDF01000021.1"/>
</dbReference>
<evidence type="ECO:0000313" key="1">
    <source>
        <dbReference type="EMBL" id="OPA92400.1"/>
    </source>
</evidence>
<dbReference type="SUPFAM" id="SSF69279">
    <property type="entry name" value="Phage tail proteins"/>
    <property type="match status" value="1"/>
</dbReference>
<dbReference type="Proteomes" id="UP000190965">
    <property type="component" value="Unassembled WGS sequence"/>
</dbReference>
<name>A0A1T2YJL4_PSEFL</name>
<protein>
    <submittedName>
        <fullName evidence="1">Phage tail protein</fullName>
    </submittedName>
</protein>
<evidence type="ECO:0000313" key="2">
    <source>
        <dbReference type="Proteomes" id="UP000190965"/>
    </source>
</evidence>
<dbReference type="OrthoDB" id="4070623at2"/>
<organism evidence="1 2">
    <name type="scientific">Pseudomonas fluorescens</name>
    <dbReference type="NCBI Taxonomy" id="294"/>
    <lineage>
        <taxon>Bacteria</taxon>
        <taxon>Pseudomonadati</taxon>
        <taxon>Pseudomonadota</taxon>
        <taxon>Gammaproteobacteria</taxon>
        <taxon>Pseudomonadales</taxon>
        <taxon>Pseudomonadaceae</taxon>
        <taxon>Pseudomonas</taxon>
    </lineage>
</organism>
<sequence length="336" mass="36831">MAQGFTPVVEFYGANAALLNERLMRWSHTDALGGESDRLELTLNIEGLEGLPSFSGKIGLRAGYRETGLVEKGEFVVTQRTPRLFPMSLLVVATAAPFSRVDATGYRQRRSASHGPTTLGALFRQLVSRHGFSPRVAPALEGILIPHIDQSNESDMAFITRLAKRYSAITKPFNELYVLAEAGQLKSISLQQLPEVKLSVSRDNRPGEHAFITATLDEKSRAKYEGSRVTWWDAGAGKRRVVQVGNAPFKTLRQPCQNEAEARSVAEAELRRVGRQDLQLLIDCPGNPLLAAEGLLRLDDTWPAYMQGQWSISKVVHTGDPATGYRSAITAGGLST</sequence>
<reference evidence="1 2" key="1">
    <citation type="submission" date="2016-12" db="EMBL/GenBank/DDBJ databases">
        <title>Draft genome sequences of seven strains of Pseudomonas fluorescens that produce 4-formylaminooxyvinylglycine.</title>
        <authorList>
            <person name="Okrent R.A."/>
            <person name="Manning V.A."/>
            <person name="Trippe K.M."/>
        </authorList>
    </citation>
    <scope>NUCLEOTIDE SEQUENCE [LARGE SCALE GENOMIC DNA]</scope>
    <source>
        <strain evidence="1 2">P5A</strain>
    </source>
</reference>
<gene>
    <name evidence="1" type="ORF">BFW87_17465</name>
</gene>
<comment type="caution">
    <text evidence="1">The sequence shown here is derived from an EMBL/GenBank/DDBJ whole genome shotgun (WGS) entry which is preliminary data.</text>
</comment>
<accession>A0A1T2YJL4</accession>